<evidence type="ECO:0000313" key="1">
    <source>
        <dbReference type="EMBL" id="CSB01815.1"/>
    </source>
</evidence>
<dbReference type="EMBL" id="CWOW01000019">
    <property type="protein sequence ID" value="CSB01815.1"/>
    <property type="molecule type" value="Genomic_DNA"/>
</dbReference>
<organism evidence="1 2">
    <name type="scientific">Vibrio cholerae</name>
    <dbReference type="NCBI Taxonomy" id="666"/>
    <lineage>
        <taxon>Bacteria</taxon>
        <taxon>Pseudomonadati</taxon>
        <taxon>Pseudomonadota</taxon>
        <taxon>Gammaproteobacteria</taxon>
        <taxon>Vibrionales</taxon>
        <taxon>Vibrionaceae</taxon>
        <taxon>Vibrio</taxon>
    </lineage>
</organism>
<dbReference type="AlphaFoldDB" id="A0A655RHT6"/>
<evidence type="ECO:0000313" key="2">
    <source>
        <dbReference type="Proteomes" id="UP000044806"/>
    </source>
</evidence>
<accession>A0A655RHT6</accession>
<reference evidence="1 2" key="1">
    <citation type="submission" date="2015-07" db="EMBL/GenBank/DDBJ databases">
        <authorList>
            <consortium name="Pathogen Informatics"/>
        </authorList>
    </citation>
    <scope>NUCLEOTIDE SEQUENCE [LARGE SCALE GENOMIC DNA]</scope>
    <source>
        <strain evidence="1 2">A51</strain>
    </source>
</reference>
<proteinExistence type="predicted"/>
<sequence length="91" mass="10434">MEAVGVVTFIRHPFHHAKLLGINSAESAAQVFTRCAIQAERVTSLFFPLFNRVAQMLNDFHGFFAQLHIIINMLLLTKQRHDGFMYTDITQ</sequence>
<protein>
    <submittedName>
        <fullName evidence="1">Uncharacterized protein</fullName>
    </submittedName>
</protein>
<name>A0A655RHT6_VIBCL</name>
<gene>
    <name evidence="1" type="ORF">ERS013165_03083</name>
</gene>
<dbReference type="Proteomes" id="UP000044806">
    <property type="component" value="Unassembled WGS sequence"/>
</dbReference>